<evidence type="ECO:0000313" key="3">
    <source>
        <dbReference type="Proteomes" id="UP001216390"/>
    </source>
</evidence>
<organism evidence="2 3">
    <name type="scientific">Iamia majanohamensis</name>
    <dbReference type="NCBI Taxonomy" id="467976"/>
    <lineage>
        <taxon>Bacteria</taxon>
        <taxon>Bacillati</taxon>
        <taxon>Actinomycetota</taxon>
        <taxon>Acidimicrobiia</taxon>
        <taxon>Acidimicrobiales</taxon>
        <taxon>Iamiaceae</taxon>
        <taxon>Iamia</taxon>
    </lineage>
</organism>
<dbReference type="InterPro" id="IPR041581">
    <property type="entry name" value="Glyoxalase_6"/>
</dbReference>
<protein>
    <submittedName>
        <fullName evidence="2">VOC family protein</fullName>
    </submittedName>
</protein>
<dbReference type="Pfam" id="PF18029">
    <property type="entry name" value="Glyoxalase_6"/>
    <property type="match status" value="1"/>
</dbReference>
<dbReference type="InterPro" id="IPR029068">
    <property type="entry name" value="Glyas_Bleomycin-R_OHBP_Dase"/>
</dbReference>
<dbReference type="Proteomes" id="UP001216390">
    <property type="component" value="Chromosome"/>
</dbReference>
<feature type="domain" description="VOC" evidence="1">
    <location>
        <begin position="15"/>
        <end position="127"/>
    </location>
</feature>
<dbReference type="InterPro" id="IPR052164">
    <property type="entry name" value="Anthracycline_SecMetBiosynth"/>
</dbReference>
<dbReference type="Pfam" id="PF00903">
    <property type="entry name" value="Glyoxalase"/>
    <property type="match status" value="1"/>
</dbReference>
<dbReference type="RefSeq" id="WP_272738156.1">
    <property type="nucleotide sequence ID" value="NZ_CP116942.1"/>
</dbReference>
<keyword evidence="3" id="KW-1185">Reference proteome</keyword>
<dbReference type="PANTHER" id="PTHR33993">
    <property type="entry name" value="GLYOXALASE-RELATED"/>
    <property type="match status" value="1"/>
</dbReference>
<dbReference type="AlphaFoldDB" id="A0AAE9Y8E1"/>
<dbReference type="InterPro" id="IPR004360">
    <property type="entry name" value="Glyas_Fos-R_dOase_dom"/>
</dbReference>
<gene>
    <name evidence="2" type="ORF">PO878_07845</name>
</gene>
<accession>A0AAE9Y8E1</accession>
<dbReference type="SUPFAM" id="SSF54593">
    <property type="entry name" value="Glyoxalase/Bleomycin resistance protein/Dihydroxybiphenyl dioxygenase"/>
    <property type="match status" value="2"/>
</dbReference>
<dbReference type="Gene3D" id="3.10.180.10">
    <property type="entry name" value="2,3-Dihydroxybiphenyl 1,2-Dioxygenase, domain 1"/>
    <property type="match status" value="2"/>
</dbReference>
<sequence length="279" mass="29026">MPPTTSPTRTYPAGVPCWVDTEQPDLDAALAFYGGLFGWDLADVAPPGGPRYVVASLGGRSVAGLGPAPSGAAAWSTYVAVDDATAATARLVDLGATVTAPPSDVGEAGRAATLVDPVGAEVRLWQAGRRGGAQVVNEAGTWGFSDLHTGDAATARGFYEPAFGWEVDDLGFATLVRRPGYGEHLVATVDPDLRRRQEAVAAPPGFEDAVAWIAPLGTGEAPQWHVSFNVLDRDAAVATAEELGAEVLAHEVTQWTRTARLRDPQGAELTLSQFTPPGG</sequence>
<proteinExistence type="predicted"/>
<evidence type="ECO:0000313" key="2">
    <source>
        <dbReference type="EMBL" id="WCO68640.1"/>
    </source>
</evidence>
<dbReference type="KEGG" id="ima:PO878_07845"/>
<feature type="domain" description="VOC" evidence="1">
    <location>
        <begin position="141"/>
        <end position="274"/>
    </location>
</feature>
<evidence type="ECO:0000259" key="1">
    <source>
        <dbReference type="PROSITE" id="PS51819"/>
    </source>
</evidence>
<dbReference type="InterPro" id="IPR037523">
    <property type="entry name" value="VOC_core"/>
</dbReference>
<reference evidence="2" key="1">
    <citation type="submission" date="2023-01" db="EMBL/GenBank/DDBJ databases">
        <title>The diversity of Class Acidimicrobiia in South China Sea sediment environments and the proposal of Iamia marina sp. nov., a novel species of the genus Iamia.</title>
        <authorList>
            <person name="He Y."/>
            <person name="Tian X."/>
        </authorList>
    </citation>
    <scope>NUCLEOTIDE SEQUENCE</scope>
    <source>
        <strain evidence="2">DSM 19957</strain>
    </source>
</reference>
<dbReference type="EMBL" id="CP116942">
    <property type="protein sequence ID" value="WCO68640.1"/>
    <property type="molecule type" value="Genomic_DNA"/>
</dbReference>
<name>A0AAE9Y8E1_9ACTN</name>
<dbReference type="PROSITE" id="PS51819">
    <property type="entry name" value="VOC"/>
    <property type="match status" value="2"/>
</dbReference>
<dbReference type="PANTHER" id="PTHR33993:SF14">
    <property type="entry name" value="GB|AAF24581.1"/>
    <property type="match status" value="1"/>
</dbReference>